<dbReference type="Proteomes" id="UP000031465">
    <property type="component" value="Unassembled WGS sequence"/>
</dbReference>
<dbReference type="Gene3D" id="2.60.120.620">
    <property type="entry name" value="q2cbj1_9rhob like domain"/>
    <property type="match status" value="1"/>
</dbReference>
<name>A0A0C1JTG8_9BACT</name>
<dbReference type="SUPFAM" id="SSF51197">
    <property type="entry name" value="Clavaminate synthase-like"/>
    <property type="match status" value="1"/>
</dbReference>
<protein>
    <submittedName>
        <fullName evidence="1">Uncharacterized protein</fullName>
    </submittedName>
</protein>
<dbReference type="PATRIC" id="fig|362787.3.peg.310"/>
<dbReference type="AlphaFoldDB" id="A0A0C1JTG8"/>
<comment type="caution">
    <text evidence="1">The sequence shown here is derived from an EMBL/GenBank/DDBJ whole genome shotgun (WGS) entry which is preliminary data.</text>
</comment>
<gene>
    <name evidence="1" type="ORF">DB44_AV00140</name>
</gene>
<evidence type="ECO:0000313" key="2">
    <source>
        <dbReference type="Proteomes" id="UP000031465"/>
    </source>
</evidence>
<sequence>MKFAIAKEHRDFFQKNGLIEFEDFLSEEQVSTVNRAIDQVLTERLKVTPQHLKLLSSECAFSQGRDLWRSNEELKKIVCQPKFAEIASELIEKKPLRLGYDQLFPAHYQTKFSSKQQRVYAQFLEQSLSLESISGVSGVLCGLMICLGEKGELFSQEQFSIEGIDIYSRQAGHAIYFNPNALVNWRNFYAHSAYRYFLIVYTQNHSHYQLQVSDPHTHFLKQLGYVFNDKLNDRLHPIVYR</sequence>
<accession>A0A0C1JTG8</accession>
<proteinExistence type="predicted"/>
<evidence type="ECO:0000313" key="1">
    <source>
        <dbReference type="EMBL" id="KIC73751.1"/>
    </source>
</evidence>
<dbReference type="RefSeq" id="WP_039356410.1">
    <property type="nucleotide sequence ID" value="NZ_JSAN01000020.1"/>
</dbReference>
<organism evidence="1 2">
    <name type="scientific">Candidatus Protochlamydia amoebophila</name>
    <dbReference type="NCBI Taxonomy" id="362787"/>
    <lineage>
        <taxon>Bacteria</taxon>
        <taxon>Pseudomonadati</taxon>
        <taxon>Chlamydiota</taxon>
        <taxon>Chlamydiia</taxon>
        <taxon>Parachlamydiales</taxon>
        <taxon>Parachlamydiaceae</taxon>
        <taxon>Candidatus Protochlamydia</taxon>
    </lineage>
</organism>
<dbReference type="EMBL" id="JSAN01000020">
    <property type="protein sequence ID" value="KIC73751.1"/>
    <property type="molecule type" value="Genomic_DNA"/>
</dbReference>
<reference evidence="1 2" key="1">
    <citation type="journal article" date="2014" name="Mol. Biol. Evol.">
        <title>Massive expansion of Ubiquitination-related gene families within the Chlamydiae.</title>
        <authorList>
            <person name="Domman D."/>
            <person name="Collingro A."/>
            <person name="Lagkouvardos I."/>
            <person name="Gehre L."/>
            <person name="Weinmaier T."/>
            <person name="Rattei T."/>
            <person name="Subtil A."/>
            <person name="Horn M."/>
        </authorList>
    </citation>
    <scope>NUCLEOTIDE SEQUENCE [LARGE SCALE GENOMIC DNA]</scope>
    <source>
        <strain evidence="1 2">EI2</strain>
    </source>
</reference>